<comment type="caution">
    <text evidence="3">The sequence shown here is derived from an EMBL/GenBank/DDBJ whole genome shotgun (WGS) entry which is preliminary data.</text>
</comment>
<dbReference type="Proteomes" id="UP001150925">
    <property type="component" value="Unassembled WGS sequence"/>
</dbReference>
<keyword evidence="2" id="KW-0472">Membrane</keyword>
<organism evidence="3 4">
    <name type="scientific">Dispira parvispora</name>
    <dbReference type="NCBI Taxonomy" id="1520584"/>
    <lineage>
        <taxon>Eukaryota</taxon>
        <taxon>Fungi</taxon>
        <taxon>Fungi incertae sedis</taxon>
        <taxon>Zoopagomycota</taxon>
        <taxon>Kickxellomycotina</taxon>
        <taxon>Dimargaritomycetes</taxon>
        <taxon>Dimargaritales</taxon>
        <taxon>Dimargaritaceae</taxon>
        <taxon>Dispira</taxon>
    </lineage>
</organism>
<proteinExistence type="predicted"/>
<evidence type="ECO:0000256" key="1">
    <source>
        <dbReference type="SAM" id="MobiDB-lite"/>
    </source>
</evidence>
<dbReference type="AlphaFoldDB" id="A0A9W8E3E9"/>
<evidence type="ECO:0000313" key="4">
    <source>
        <dbReference type="Proteomes" id="UP001150925"/>
    </source>
</evidence>
<protein>
    <submittedName>
        <fullName evidence="3">Uncharacterized protein</fullName>
    </submittedName>
</protein>
<feature type="compositionally biased region" description="Basic and acidic residues" evidence="1">
    <location>
        <begin position="121"/>
        <end position="132"/>
    </location>
</feature>
<name>A0A9W8E3E9_9FUNG</name>
<evidence type="ECO:0000313" key="3">
    <source>
        <dbReference type="EMBL" id="KAJ1967523.1"/>
    </source>
</evidence>
<evidence type="ECO:0000256" key="2">
    <source>
        <dbReference type="SAM" id="Phobius"/>
    </source>
</evidence>
<keyword evidence="4" id="KW-1185">Reference proteome</keyword>
<reference evidence="3" key="1">
    <citation type="submission" date="2022-07" db="EMBL/GenBank/DDBJ databases">
        <title>Phylogenomic reconstructions and comparative analyses of Kickxellomycotina fungi.</title>
        <authorList>
            <person name="Reynolds N.K."/>
            <person name="Stajich J.E."/>
            <person name="Barry K."/>
            <person name="Grigoriev I.V."/>
            <person name="Crous P."/>
            <person name="Smith M.E."/>
        </authorList>
    </citation>
    <scope>NUCLEOTIDE SEQUENCE</scope>
    <source>
        <strain evidence="3">RSA 1196</strain>
    </source>
</reference>
<feature type="region of interest" description="Disordered" evidence="1">
    <location>
        <begin position="75"/>
        <end position="132"/>
    </location>
</feature>
<keyword evidence="2" id="KW-0812">Transmembrane</keyword>
<keyword evidence="2" id="KW-1133">Transmembrane helix</keyword>
<dbReference type="OrthoDB" id="5638395at2759"/>
<accession>A0A9W8E3E9</accession>
<gene>
    <name evidence="3" type="ORF">IWQ62_001807</name>
</gene>
<dbReference type="EMBL" id="JANBPY010000324">
    <property type="protein sequence ID" value="KAJ1967523.1"/>
    <property type="molecule type" value="Genomic_DNA"/>
</dbReference>
<sequence length="132" mass="14371">MSAILYGSIGHLYLVVTTLVLCQFYVSTVPAYPIPHVSPSTGTNAFANGPLLLVANRRSAISKITTLVNGDKKPTVLQPKCGKDSSKKAGQKVNERLMNDDRSPAKRPAMGNTIKQSWSTKVREWAKQNKDG</sequence>
<feature type="compositionally biased region" description="Basic and acidic residues" evidence="1">
    <location>
        <begin position="81"/>
        <end position="104"/>
    </location>
</feature>
<feature type="transmembrane region" description="Helical" evidence="2">
    <location>
        <begin position="12"/>
        <end position="32"/>
    </location>
</feature>